<feature type="domain" description="Methyltransferase" evidence="1">
    <location>
        <begin position="43"/>
        <end position="137"/>
    </location>
</feature>
<dbReference type="CDD" id="cd02440">
    <property type="entry name" value="AdoMet_MTases"/>
    <property type="match status" value="1"/>
</dbReference>
<dbReference type="Gene3D" id="3.40.50.150">
    <property type="entry name" value="Vaccinia Virus protein VP39"/>
    <property type="match status" value="1"/>
</dbReference>
<evidence type="ECO:0000313" key="3">
    <source>
        <dbReference type="Proteomes" id="UP000241899"/>
    </source>
</evidence>
<dbReference type="GO" id="GO:0008168">
    <property type="term" value="F:methyltransferase activity"/>
    <property type="evidence" value="ECO:0007669"/>
    <property type="project" value="UniProtKB-KW"/>
</dbReference>
<protein>
    <submittedName>
        <fullName evidence="2">Methyltransferase type 12</fullName>
    </submittedName>
</protein>
<keyword evidence="2" id="KW-0489">Methyltransferase</keyword>
<comment type="caution">
    <text evidence="2">The sequence shown here is derived from an EMBL/GenBank/DDBJ whole genome shotgun (WGS) entry which is preliminary data.</text>
</comment>
<evidence type="ECO:0000313" key="2">
    <source>
        <dbReference type="EMBL" id="PTE19196.1"/>
    </source>
</evidence>
<dbReference type="RefSeq" id="WP_107323327.1">
    <property type="nucleotide sequence ID" value="NZ_NHSP01000086.1"/>
</dbReference>
<sequence>MREFGLFLGQMIRKPAQVSALAPSSRHLARALAEPIGPQTGLVAEFGPGTGTITRAILDRGLPPENLTLFELNPVFARRLHSRFPGVRVENRPAQDIGTAGLSGLDAVISGLPLLSMNEQLQHAILSAAFQALKPGGIFVQFTYGPRPPLAHGLQHELGLEVRRGPQVLLNMPPARVYHYHRISAQAPRAA</sequence>
<keyword evidence="3" id="KW-1185">Reference proteome</keyword>
<dbReference type="OrthoDB" id="9805585at2"/>
<organism evidence="2 3">
    <name type="scientific">Phaeovulum veldkampii DSM 11550</name>
    <dbReference type="NCBI Taxonomy" id="1185920"/>
    <lineage>
        <taxon>Bacteria</taxon>
        <taxon>Pseudomonadati</taxon>
        <taxon>Pseudomonadota</taxon>
        <taxon>Alphaproteobacteria</taxon>
        <taxon>Rhodobacterales</taxon>
        <taxon>Paracoccaceae</taxon>
        <taxon>Phaeovulum</taxon>
    </lineage>
</organism>
<proteinExistence type="predicted"/>
<accession>A0A2T4JMT9</accession>
<dbReference type="Pfam" id="PF13649">
    <property type="entry name" value="Methyltransf_25"/>
    <property type="match status" value="1"/>
</dbReference>
<keyword evidence="2" id="KW-0808">Transferase</keyword>
<dbReference type="InterPro" id="IPR029063">
    <property type="entry name" value="SAM-dependent_MTases_sf"/>
</dbReference>
<dbReference type="Proteomes" id="UP000241899">
    <property type="component" value="Unassembled WGS sequence"/>
</dbReference>
<dbReference type="EMBL" id="PZKF01000001">
    <property type="protein sequence ID" value="PTE19196.1"/>
    <property type="molecule type" value="Genomic_DNA"/>
</dbReference>
<evidence type="ECO:0000259" key="1">
    <source>
        <dbReference type="Pfam" id="PF13649"/>
    </source>
</evidence>
<reference evidence="2 3" key="1">
    <citation type="submission" date="2018-03" db="EMBL/GenBank/DDBJ databases">
        <title>Rhodobacter veldkampii.</title>
        <authorList>
            <person name="Meyer T.E."/>
            <person name="Miller S."/>
            <person name="Lodha T."/>
            <person name="Gandham S."/>
            <person name="Chintalapati S."/>
            <person name="Chintalapati V.R."/>
        </authorList>
    </citation>
    <scope>NUCLEOTIDE SEQUENCE [LARGE SCALE GENOMIC DNA]</scope>
    <source>
        <strain evidence="2 3">DSM 11550</strain>
    </source>
</reference>
<name>A0A2T4JMT9_9RHOB</name>
<dbReference type="InterPro" id="IPR041698">
    <property type="entry name" value="Methyltransf_25"/>
</dbReference>
<dbReference type="AlphaFoldDB" id="A0A2T4JMT9"/>
<dbReference type="SUPFAM" id="SSF53335">
    <property type="entry name" value="S-adenosyl-L-methionine-dependent methyltransferases"/>
    <property type="match status" value="1"/>
</dbReference>
<dbReference type="GO" id="GO:0032259">
    <property type="term" value="P:methylation"/>
    <property type="evidence" value="ECO:0007669"/>
    <property type="project" value="UniProtKB-KW"/>
</dbReference>
<gene>
    <name evidence="2" type="ORF">C5F46_00085</name>
</gene>